<accession>A0A378XW24</accession>
<evidence type="ECO:0000313" key="1">
    <source>
        <dbReference type="EMBL" id="SUA68366.1"/>
    </source>
</evidence>
<evidence type="ECO:0000313" key="2">
    <source>
        <dbReference type="Proteomes" id="UP000254400"/>
    </source>
</evidence>
<dbReference type="Proteomes" id="UP000254400">
    <property type="component" value="Unassembled WGS sequence"/>
</dbReference>
<name>A0A378XW24_PAEPO</name>
<dbReference type="RefSeq" id="WP_019686729.1">
    <property type="nucleotide sequence ID" value="NZ_CP036496.1"/>
</dbReference>
<gene>
    <name evidence="1" type="ORF">NCTC10343_01646</name>
</gene>
<dbReference type="EMBL" id="UGSC01000001">
    <property type="protein sequence ID" value="SUA68366.1"/>
    <property type="molecule type" value="Genomic_DNA"/>
</dbReference>
<sequence>MSNTGFNFKNFVKQFFEVNTHQNIQRDDAFEFKFNSKSPMVEIFSAIVNDKDYSKYGKNVDTVMNHVKNLAQRVSRGDSMARHELNTIQRFSIEPHLLNEIKLASFFGDHKQIGYDVQPMVTTRKHESIRSNFQASQGDVNFPTVAWDEYPIKTQTISSGYAVNYREIASGNLDKVSEGIQQVKTDMMNNFMLYVVATLFNAIKNANGVKYYKEAHGIVKAAVDEVMKDVRPNGRPSLVGDYNVISQLNDFAGFKADATDLKNTFLSQAVMDEIMQTGLLKTYNGAPVVEIPNQYNFTKLTADGANFTKYLPEGLLFVIPQGGISPLQTFQRGGLTSMSANDITTGTEITRFDMEIAADVVKGREYEIGLINDTSYEVQQVGQ</sequence>
<reference evidence="1 2" key="1">
    <citation type="submission" date="2018-06" db="EMBL/GenBank/DDBJ databases">
        <authorList>
            <consortium name="Pathogen Informatics"/>
            <person name="Doyle S."/>
        </authorList>
    </citation>
    <scope>NUCLEOTIDE SEQUENCE [LARGE SCALE GENOMIC DNA]</scope>
    <source>
        <strain evidence="1 2">NCTC10343</strain>
    </source>
</reference>
<organism evidence="1 2">
    <name type="scientific">Paenibacillus polymyxa</name>
    <name type="common">Bacillus polymyxa</name>
    <dbReference type="NCBI Taxonomy" id="1406"/>
    <lineage>
        <taxon>Bacteria</taxon>
        <taxon>Bacillati</taxon>
        <taxon>Bacillota</taxon>
        <taxon>Bacilli</taxon>
        <taxon>Bacillales</taxon>
        <taxon>Paenibacillaceae</taxon>
        <taxon>Paenibacillus</taxon>
    </lineage>
</organism>
<dbReference type="AlphaFoldDB" id="A0A378XW24"/>
<protein>
    <submittedName>
        <fullName evidence="1">Uncharacterized protein</fullName>
    </submittedName>
</protein>
<dbReference type="GeneID" id="93350429"/>
<proteinExistence type="predicted"/>